<gene>
    <name evidence="1" type="ORF">SAMN05421736_104156</name>
</gene>
<keyword evidence="2" id="KW-1185">Reference proteome</keyword>
<sequence>MDCQMCNGNGDVECYKCSSHNGASMGGEDHSDGLCDHCYGTGVVSCYHCFGKGSLD</sequence>
<dbReference type="Proteomes" id="UP000198935">
    <property type="component" value="Unassembled WGS sequence"/>
</dbReference>
<evidence type="ECO:0000313" key="1">
    <source>
        <dbReference type="EMBL" id="SDY90832.1"/>
    </source>
</evidence>
<dbReference type="STRING" id="1503961.SAMN05421736_104156"/>
<protein>
    <submittedName>
        <fullName evidence="1">Uncharacterized protein</fullName>
    </submittedName>
</protein>
<accession>A0A1H3NPK7</accession>
<dbReference type="EMBL" id="FNPI01000004">
    <property type="protein sequence ID" value="SDY90832.1"/>
    <property type="molecule type" value="Genomic_DNA"/>
</dbReference>
<name>A0A1H3NPK7_9BACI</name>
<organism evidence="1 2">
    <name type="scientific">Evansella caseinilytica</name>
    <dbReference type="NCBI Taxonomy" id="1503961"/>
    <lineage>
        <taxon>Bacteria</taxon>
        <taxon>Bacillati</taxon>
        <taxon>Bacillota</taxon>
        <taxon>Bacilli</taxon>
        <taxon>Bacillales</taxon>
        <taxon>Bacillaceae</taxon>
        <taxon>Evansella</taxon>
    </lineage>
</organism>
<dbReference type="AlphaFoldDB" id="A0A1H3NPK7"/>
<reference evidence="2" key="1">
    <citation type="submission" date="2016-10" db="EMBL/GenBank/DDBJ databases">
        <authorList>
            <person name="Varghese N."/>
            <person name="Submissions S."/>
        </authorList>
    </citation>
    <scope>NUCLEOTIDE SEQUENCE [LARGE SCALE GENOMIC DNA]</scope>
    <source>
        <strain evidence="2">SP</strain>
    </source>
</reference>
<evidence type="ECO:0000313" key="2">
    <source>
        <dbReference type="Proteomes" id="UP000198935"/>
    </source>
</evidence>
<proteinExistence type="predicted"/>